<evidence type="ECO:0008006" key="3">
    <source>
        <dbReference type="Google" id="ProtNLM"/>
    </source>
</evidence>
<dbReference type="GeneID" id="33564381"/>
<dbReference type="SUPFAM" id="SSF52047">
    <property type="entry name" value="RNI-like"/>
    <property type="match status" value="1"/>
</dbReference>
<dbReference type="InParanoid" id="A0A1Y2H3J4"/>
<accession>A0A1Y2H3J4</accession>
<gene>
    <name evidence="1" type="ORF">BCR41DRAFT_344551</name>
</gene>
<protein>
    <recommendedName>
        <fullName evidence="3">F-box domain-containing protein</fullName>
    </recommendedName>
</protein>
<reference evidence="1 2" key="1">
    <citation type="submission" date="2016-07" db="EMBL/GenBank/DDBJ databases">
        <title>Pervasive Adenine N6-methylation of Active Genes in Fungi.</title>
        <authorList>
            <consortium name="DOE Joint Genome Institute"/>
            <person name="Mondo S.J."/>
            <person name="Dannebaum R.O."/>
            <person name="Kuo R.C."/>
            <person name="Labutti K."/>
            <person name="Haridas S."/>
            <person name="Kuo A."/>
            <person name="Salamov A."/>
            <person name="Ahrendt S.R."/>
            <person name="Lipzen A."/>
            <person name="Sullivan W."/>
            <person name="Andreopoulos W.B."/>
            <person name="Clum A."/>
            <person name="Lindquist E."/>
            <person name="Daum C."/>
            <person name="Ramamoorthy G.K."/>
            <person name="Gryganskyi A."/>
            <person name="Culley D."/>
            <person name="Magnuson J.K."/>
            <person name="James T.Y."/>
            <person name="O'Malley M.A."/>
            <person name="Stajich J.E."/>
            <person name="Spatafora J.W."/>
            <person name="Visel A."/>
            <person name="Grigoriev I.V."/>
        </authorList>
    </citation>
    <scope>NUCLEOTIDE SEQUENCE [LARGE SCALE GENOMIC DNA]</scope>
    <source>
        <strain evidence="1 2">NRRL 3116</strain>
    </source>
</reference>
<proteinExistence type="predicted"/>
<dbReference type="AlphaFoldDB" id="A0A1Y2H3J4"/>
<evidence type="ECO:0000313" key="1">
    <source>
        <dbReference type="EMBL" id="ORZ29106.1"/>
    </source>
</evidence>
<comment type="caution">
    <text evidence="1">The sequence shown here is derived from an EMBL/GenBank/DDBJ whole genome shotgun (WGS) entry which is preliminary data.</text>
</comment>
<organism evidence="1 2">
    <name type="scientific">Lobosporangium transversale</name>
    <dbReference type="NCBI Taxonomy" id="64571"/>
    <lineage>
        <taxon>Eukaryota</taxon>
        <taxon>Fungi</taxon>
        <taxon>Fungi incertae sedis</taxon>
        <taxon>Mucoromycota</taxon>
        <taxon>Mortierellomycotina</taxon>
        <taxon>Mortierellomycetes</taxon>
        <taxon>Mortierellales</taxon>
        <taxon>Mortierellaceae</taxon>
        <taxon>Lobosporangium</taxon>
    </lineage>
</organism>
<name>A0A1Y2H3J4_9FUNG</name>
<dbReference type="InterPro" id="IPR032675">
    <property type="entry name" value="LRR_dom_sf"/>
</dbReference>
<dbReference type="OrthoDB" id="2398646at2759"/>
<sequence length="750" mass="86831">MNMLKETENHSCASQMIKSFLTHFSSVSVSKTREKYQKTALNQDILRIVFSFLNQSCLRYYVSLVCKEWAELARPLIIKSLCWEALIPDDPTERATQFQKAVTINELTWMRGYRARRSSDPYVRISIYQQSYDFDEEKTRWGDLVDVLQSVGTDSKDRWKPRIQKLEISAAFFVPVWPIPLALGASLTNLHIWGCFSQTVFPWRLFLKSCPKLLHLNLRSTALYGDPIQLEDPQNGIISNLDDPRSDNGFVMEVWSLQTCILQRFTLSKSSLNPFLSACPELRMLYLIDVIPFTRPPPQDPVAKPVHLFARELFEYIGHVCAELCPKIRSLCIPLPLNEYGSREMGGIWGPVSTISPNVQQQQQQPTIQLQSPHFANIDSWGFAVKNMHLRTFSFLQECQIQNRLTSLEIFGSTPRNISFNLADEFMPYGPEAAVGNLLHAFMCQAPNLLHVKAREVNVEIDFLHPTRPSTLYSGSYSLGTLSRTDGQKRPIWACRNLRTLHWKFDERQAGHRPGFDRMRLSRMLFGYISRVCPKLQDLSIQSDILELYAEGGLCLLSRLKCLERLELIISRSEQLLEIHDLDWIQRNYVYQHDDNNDNNGTTLTSGLYSTQTTTTSISDHTTKNNISQTEKHILAAIESDNQLKTRLQPRSQSQTQTHRYGRKLLRNEGHQTSSMIDGVDLQHLGEIGDITKYFEERRLQRNKCLWPNMEYFRTCFIFLSRENTSDRKWPQLMKILRPDIKFEYDLGNY</sequence>
<dbReference type="RefSeq" id="XP_021886779.1">
    <property type="nucleotide sequence ID" value="XM_022022537.1"/>
</dbReference>
<dbReference type="Gene3D" id="3.80.10.10">
    <property type="entry name" value="Ribonuclease Inhibitor"/>
    <property type="match status" value="1"/>
</dbReference>
<dbReference type="Proteomes" id="UP000193648">
    <property type="component" value="Unassembled WGS sequence"/>
</dbReference>
<evidence type="ECO:0000313" key="2">
    <source>
        <dbReference type="Proteomes" id="UP000193648"/>
    </source>
</evidence>
<dbReference type="Gene3D" id="1.20.1280.50">
    <property type="match status" value="1"/>
</dbReference>
<dbReference type="EMBL" id="MCFF01000001">
    <property type="protein sequence ID" value="ORZ29106.1"/>
    <property type="molecule type" value="Genomic_DNA"/>
</dbReference>
<keyword evidence="2" id="KW-1185">Reference proteome</keyword>